<dbReference type="Gene3D" id="3.40.630.20">
    <property type="entry name" value="Peptidase C15, pyroglutamyl peptidase I-like"/>
    <property type="match status" value="1"/>
</dbReference>
<dbReference type="AlphaFoldDB" id="A0A3B0RU42"/>
<evidence type="ECO:0008006" key="2">
    <source>
        <dbReference type="Google" id="ProtNLM"/>
    </source>
</evidence>
<dbReference type="EMBL" id="UOEC01000094">
    <property type="protein sequence ID" value="VAV92006.1"/>
    <property type="molecule type" value="Genomic_DNA"/>
</dbReference>
<proteinExistence type="predicted"/>
<sequence length="255" mass="27975">MNVKKPKSKGKPGGKKKDKLKPWKVYVSGFLDWPASELEAQGFDKWRCEENPSGRLMIGGWWAGKTKPVVGKGLLARKLAAIKKTAGGRKIKWKFDVLPVVWGVAKKIKARKYDVVINIGLGGHKNGTIILLEQGAFNRRGGQADADGKVAGRQGGPAVKIDKKAGKKLAPAKPVSDLVKAGAGTVGKYSFKVAEARKTNNYVCNETHYLMLKQVRKTKRLRRAFFIHIPKPVLVKEYKGLAAALAKTIQKLVEP</sequence>
<name>A0A3B0RU42_9ZZZZ</name>
<dbReference type="SUPFAM" id="SSF53182">
    <property type="entry name" value="Pyrrolidone carboxyl peptidase (pyroglutamate aminopeptidase)"/>
    <property type="match status" value="1"/>
</dbReference>
<dbReference type="InterPro" id="IPR036440">
    <property type="entry name" value="Peptidase_C15-like_sf"/>
</dbReference>
<accession>A0A3B0RU42</accession>
<reference evidence="1" key="1">
    <citation type="submission" date="2018-06" db="EMBL/GenBank/DDBJ databases">
        <authorList>
            <person name="Zhirakovskaya E."/>
        </authorList>
    </citation>
    <scope>NUCLEOTIDE SEQUENCE</scope>
</reference>
<protein>
    <recommendedName>
        <fullName evidence="2">Pyrrolidone-carboxylate peptidase</fullName>
    </recommendedName>
</protein>
<organism evidence="1">
    <name type="scientific">hydrothermal vent metagenome</name>
    <dbReference type="NCBI Taxonomy" id="652676"/>
    <lineage>
        <taxon>unclassified sequences</taxon>
        <taxon>metagenomes</taxon>
        <taxon>ecological metagenomes</taxon>
    </lineage>
</organism>
<gene>
    <name evidence="1" type="ORF">MNBD_ALPHA08-1235</name>
</gene>
<evidence type="ECO:0000313" key="1">
    <source>
        <dbReference type="EMBL" id="VAV92006.1"/>
    </source>
</evidence>